<evidence type="ECO:0000256" key="4">
    <source>
        <dbReference type="ARBA" id="ARBA00022989"/>
    </source>
</evidence>
<dbReference type="EMBL" id="CP073809">
    <property type="protein sequence ID" value="UTH13910.1"/>
    <property type="molecule type" value="Genomic_DNA"/>
</dbReference>
<feature type="transmembrane region" description="Helical" evidence="7">
    <location>
        <begin position="190"/>
        <end position="208"/>
    </location>
</feature>
<evidence type="ECO:0000256" key="7">
    <source>
        <dbReference type="SAM" id="Phobius"/>
    </source>
</evidence>
<dbReference type="Pfam" id="PF11700">
    <property type="entry name" value="ATG22"/>
    <property type="match status" value="1"/>
</dbReference>
<dbReference type="GO" id="GO:0005886">
    <property type="term" value="C:plasma membrane"/>
    <property type="evidence" value="ECO:0007669"/>
    <property type="project" value="UniProtKB-SubCell"/>
</dbReference>
<dbReference type="PANTHER" id="PTHR23519:SF1">
    <property type="entry name" value="AUTOPHAGY-RELATED PROTEIN 22"/>
    <property type="match status" value="1"/>
</dbReference>
<proteinExistence type="predicted"/>
<sequence>MKRDIRLMLSVPVLSWALYDFSNTIFSANIITLFFPQFVTEQLGKDPVTEQLASTWIAYSASAAALLLIILSPIYGVYIDRTNKKKRWIIWFSLLVFISTVLMGITYDSQLNGKVFGVPLSFLLIIILFTIAKFSYNSSLVFYDAMMSRLAPKEDHAIISGFGVALGYLGTLVGVLSIMWLVGMDHPGDTFIPTALLFLLFSIPIFLYGRDGADPSTTVQQSSSLLSGYQEVVTTFKMAKNEPAIYLFLIVYFFLNDALATAISMMQPYATTVVGFSNSAFIGIFMMATVFSIIGAFVFGYISKRIGSVKALQWVALILMLALVLASLPLAKEWFYLCAILFGIAMGSIWVISRTLIIELSPEGHEGQFFGLFSMSGRLSAVMGPFIYGTITWVFSDYGPLASRLAILSLFVMALFSFFMHFRVIKETRNMKL</sequence>
<dbReference type="InterPro" id="IPR020846">
    <property type="entry name" value="MFS_dom"/>
</dbReference>
<dbReference type="AlphaFoldDB" id="A0A9Q9BML3"/>
<keyword evidence="2" id="KW-0813">Transport</keyword>
<feature type="transmembrane region" description="Helical" evidence="7">
    <location>
        <begin position="279"/>
        <end position="299"/>
    </location>
</feature>
<feature type="transmembrane region" description="Helical" evidence="7">
    <location>
        <begin position="245"/>
        <end position="267"/>
    </location>
</feature>
<comment type="subcellular location">
    <subcellularLocation>
        <location evidence="1">Cell membrane</location>
        <topology evidence="1">Multi-pass membrane protein</topology>
    </subcellularLocation>
</comment>
<dbReference type="GO" id="GO:0006869">
    <property type="term" value="P:lipid transport"/>
    <property type="evidence" value="ECO:0007669"/>
    <property type="project" value="UniProtKB-KW"/>
</dbReference>
<evidence type="ECO:0000256" key="5">
    <source>
        <dbReference type="ARBA" id="ARBA00023055"/>
    </source>
</evidence>
<feature type="transmembrane region" description="Helical" evidence="7">
    <location>
        <begin position="311"/>
        <end position="328"/>
    </location>
</feature>
<feature type="transmembrane region" description="Helical" evidence="7">
    <location>
        <begin position="88"/>
        <end position="107"/>
    </location>
</feature>
<keyword evidence="4 7" id="KW-1133">Transmembrane helix</keyword>
<dbReference type="InterPro" id="IPR036259">
    <property type="entry name" value="MFS_trans_sf"/>
</dbReference>
<reference evidence="9" key="1">
    <citation type="submission" date="2021-04" db="EMBL/GenBank/DDBJ databases">
        <title>Complete Genome Sequences of Macrococcus spp. from dog and cattle.</title>
        <authorList>
            <person name="Schwendener S."/>
            <person name="Perreten V."/>
        </authorList>
    </citation>
    <scope>NUCLEOTIDE SEQUENCE</scope>
    <source>
        <strain evidence="9">Epi0143-OL</strain>
    </source>
</reference>
<organism evidence="9 10">
    <name type="scientific">Macrococcus equipercicus</name>
    <dbReference type="NCBI Taxonomy" id="69967"/>
    <lineage>
        <taxon>Bacteria</taxon>
        <taxon>Bacillati</taxon>
        <taxon>Bacillota</taxon>
        <taxon>Bacilli</taxon>
        <taxon>Bacillales</taxon>
        <taxon>Staphylococcaceae</taxon>
        <taxon>Macrococcus</taxon>
    </lineage>
</organism>
<dbReference type="Proteomes" id="UP001057381">
    <property type="component" value="Chromosome"/>
</dbReference>
<accession>A0A9Q9BML3</accession>
<evidence type="ECO:0000256" key="1">
    <source>
        <dbReference type="ARBA" id="ARBA00004651"/>
    </source>
</evidence>
<evidence type="ECO:0000256" key="3">
    <source>
        <dbReference type="ARBA" id="ARBA00022692"/>
    </source>
</evidence>
<evidence type="ECO:0000259" key="8">
    <source>
        <dbReference type="PROSITE" id="PS50850"/>
    </source>
</evidence>
<feature type="transmembrane region" description="Helical" evidence="7">
    <location>
        <begin position="401"/>
        <end position="422"/>
    </location>
</feature>
<evidence type="ECO:0000256" key="2">
    <source>
        <dbReference type="ARBA" id="ARBA00022448"/>
    </source>
</evidence>
<protein>
    <submittedName>
        <fullName evidence="9">MFS transporter</fullName>
    </submittedName>
</protein>
<evidence type="ECO:0000313" key="10">
    <source>
        <dbReference type="Proteomes" id="UP001057381"/>
    </source>
</evidence>
<feature type="domain" description="Major facilitator superfamily (MFS) profile" evidence="8">
    <location>
        <begin position="245"/>
        <end position="433"/>
    </location>
</feature>
<keyword evidence="3 7" id="KW-0812">Transmembrane</keyword>
<dbReference type="SUPFAM" id="SSF103473">
    <property type="entry name" value="MFS general substrate transporter"/>
    <property type="match status" value="1"/>
</dbReference>
<dbReference type="GO" id="GO:0022857">
    <property type="term" value="F:transmembrane transporter activity"/>
    <property type="evidence" value="ECO:0007669"/>
    <property type="project" value="InterPro"/>
</dbReference>
<dbReference type="InterPro" id="IPR024671">
    <property type="entry name" value="Atg22-like"/>
</dbReference>
<dbReference type="InterPro" id="IPR050495">
    <property type="entry name" value="ATG22/LtaA_families"/>
</dbReference>
<feature type="transmembrane region" description="Helical" evidence="7">
    <location>
        <begin position="334"/>
        <end position="357"/>
    </location>
</feature>
<feature type="transmembrane region" description="Helical" evidence="7">
    <location>
        <begin position="369"/>
        <end position="395"/>
    </location>
</feature>
<evidence type="ECO:0000313" key="9">
    <source>
        <dbReference type="EMBL" id="UTH13910.1"/>
    </source>
</evidence>
<keyword evidence="6 7" id="KW-0472">Membrane</keyword>
<dbReference type="PROSITE" id="PS50850">
    <property type="entry name" value="MFS"/>
    <property type="match status" value="1"/>
</dbReference>
<feature type="transmembrane region" description="Helical" evidence="7">
    <location>
        <begin position="157"/>
        <end position="184"/>
    </location>
</feature>
<name>A0A9Q9BML3_9STAP</name>
<dbReference type="Gene3D" id="1.20.1250.20">
    <property type="entry name" value="MFS general substrate transporter like domains"/>
    <property type="match status" value="1"/>
</dbReference>
<keyword evidence="5" id="KW-0445">Lipid transport</keyword>
<feature type="transmembrane region" description="Helical" evidence="7">
    <location>
        <begin position="56"/>
        <end position="76"/>
    </location>
</feature>
<gene>
    <name evidence="9" type="ORF">KFV11_00620</name>
</gene>
<evidence type="ECO:0000256" key="6">
    <source>
        <dbReference type="ARBA" id="ARBA00023136"/>
    </source>
</evidence>
<dbReference type="PANTHER" id="PTHR23519">
    <property type="entry name" value="AUTOPHAGY-RELATED PROTEIN 22"/>
    <property type="match status" value="1"/>
</dbReference>
<dbReference type="RefSeq" id="WP_254250043.1">
    <property type="nucleotide sequence ID" value="NZ_CP073809.1"/>
</dbReference>
<feature type="transmembrane region" description="Helical" evidence="7">
    <location>
        <begin position="113"/>
        <end position="136"/>
    </location>
</feature>
<dbReference type="KEGG" id="mequ:KFV11_00620"/>